<gene>
    <name evidence="1" type="ORF">HAX54_008720</name>
</gene>
<sequence length="121" mass="14079">SAADDETGIEESNNNVLHRQSSFSCCSEDESNVSSYDLYELASSDNSKEFLRPMENPEPTGAQQLIPRKRRERINERLKIPNEINKAKNRDWCDITRKLKVTISTNDDPCMRPLRQERRSY</sequence>
<accession>A0ABS8RW66</accession>
<dbReference type="EMBL" id="JACEIK010000146">
    <property type="protein sequence ID" value="MCD7450862.1"/>
    <property type="molecule type" value="Genomic_DNA"/>
</dbReference>
<comment type="caution">
    <text evidence="1">The sequence shown here is derived from an EMBL/GenBank/DDBJ whole genome shotgun (WGS) entry which is preliminary data.</text>
</comment>
<protein>
    <submittedName>
        <fullName evidence="1">Uncharacterized protein</fullName>
    </submittedName>
</protein>
<name>A0ABS8RW66_DATST</name>
<feature type="non-terminal residue" evidence="1">
    <location>
        <position position="1"/>
    </location>
</feature>
<evidence type="ECO:0000313" key="1">
    <source>
        <dbReference type="EMBL" id="MCD7450862.1"/>
    </source>
</evidence>
<proteinExistence type="predicted"/>
<keyword evidence="2" id="KW-1185">Reference proteome</keyword>
<evidence type="ECO:0000313" key="2">
    <source>
        <dbReference type="Proteomes" id="UP000823775"/>
    </source>
</evidence>
<organism evidence="1 2">
    <name type="scientific">Datura stramonium</name>
    <name type="common">Jimsonweed</name>
    <name type="synonym">Common thornapple</name>
    <dbReference type="NCBI Taxonomy" id="4076"/>
    <lineage>
        <taxon>Eukaryota</taxon>
        <taxon>Viridiplantae</taxon>
        <taxon>Streptophyta</taxon>
        <taxon>Embryophyta</taxon>
        <taxon>Tracheophyta</taxon>
        <taxon>Spermatophyta</taxon>
        <taxon>Magnoliopsida</taxon>
        <taxon>eudicotyledons</taxon>
        <taxon>Gunneridae</taxon>
        <taxon>Pentapetalae</taxon>
        <taxon>asterids</taxon>
        <taxon>lamiids</taxon>
        <taxon>Solanales</taxon>
        <taxon>Solanaceae</taxon>
        <taxon>Solanoideae</taxon>
        <taxon>Datureae</taxon>
        <taxon>Datura</taxon>
    </lineage>
</organism>
<dbReference type="Proteomes" id="UP000823775">
    <property type="component" value="Unassembled WGS sequence"/>
</dbReference>
<reference evidence="1 2" key="1">
    <citation type="journal article" date="2021" name="BMC Genomics">
        <title>Datura genome reveals duplications of psychoactive alkaloid biosynthetic genes and high mutation rate following tissue culture.</title>
        <authorList>
            <person name="Rajewski A."/>
            <person name="Carter-House D."/>
            <person name="Stajich J."/>
            <person name="Litt A."/>
        </authorList>
    </citation>
    <scope>NUCLEOTIDE SEQUENCE [LARGE SCALE GENOMIC DNA]</scope>
    <source>
        <strain evidence="1">AR-01</strain>
    </source>
</reference>